<dbReference type="Proteomes" id="UP000001554">
    <property type="component" value="Chromosome 15"/>
</dbReference>
<feature type="compositionally biased region" description="Polar residues" evidence="1">
    <location>
        <begin position="311"/>
        <end position="332"/>
    </location>
</feature>
<dbReference type="PANTHER" id="PTHR22409">
    <property type="entry name" value="CHROMOSOME 19 OPEN READING FRAME 44"/>
    <property type="match status" value="1"/>
</dbReference>
<feature type="region of interest" description="Disordered" evidence="1">
    <location>
        <begin position="373"/>
        <end position="627"/>
    </location>
</feature>
<evidence type="ECO:0000259" key="2">
    <source>
        <dbReference type="Pfam" id="PF15391"/>
    </source>
</evidence>
<feature type="compositionally biased region" description="Polar residues" evidence="1">
    <location>
        <begin position="53"/>
        <end position="62"/>
    </location>
</feature>
<feature type="compositionally biased region" description="Polar residues" evidence="1">
    <location>
        <begin position="424"/>
        <end position="444"/>
    </location>
</feature>
<feature type="compositionally biased region" description="Acidic residues" evidence="1">
    <location>
        <begin position="504"/>
        <end position="513"/>
    </location>
</feature>
<name>A0A9J7MGT8_BRAFL</name>
<proteinExistence type="predicted"/>
<dbReference type="Pfam" id="PF15391">
    <property type="entry name" value="DUF4614"/>
    <property type="match status" value="1"/>
</dbReference>
<sequence>MFQRRPGVGTSSVLERARAQLRGEKPPPAASSLVRSGGGAAARASFQYDEQDSAPSEASSDQELGAYLSSLNKKTTQKKTFDLTQASSDLSDQSKSDNEGDVKTNITGDASRFLKKKPKKNEGTKESPLKNVGQGSAGIQTSSLQSRDGAASRGSALSRAAELKERIMQRQPKVQIDDSDLEMALSLSSDLDSEQDLKKFLEKPPKLSSTGKDLKKTTEESLLTKDSLEPDGPDPEAGKGSSRFLKKSRNTAASPQGQDTAGENRFLKKKPGKTADNDILDRGGTFQFTSKMHFDSDDEDIQQYVHKLQKAQESPPASISQDLSHRSSSVSEPKSLDDFLPSDVPEEASLAESIAEDSLSAAGPTVHIMSLDDLAPAVDITPKPKPLTAKKSKLSENQRAESGTRLKEQKLHTVDELLEDDNSVKSAVSKESFTEETVTESISENIGPRLNLHTVDELLGHSVSDKSDKSESSQSRPKLQGLHTVDELLMLTSEKQEQNKGADSYEDDFDTEVPTESISERMGSKHEAKVLADDTYSETFEEGSGTESSKTFSEQTVTETPSKSYTDVSRSDRSRRGKGSRKTESEDSYSESTRSKTLTDSTVSDSQTSHTRSRTPPRKAVKASDVGVQTSVEDQLGLVHQWTAESGYAALGPHYGAGYTDPTPVATHVVNPDALEAMTSYSPSVLALNDLLRQQLQLTQQFVTNTRRLHQFYVNSLQADHSYTTLQDTLQFIQEHRRPVLTMEEALQQVQNGTDR</sequence>
<feature type="compositionally biased region" description="Basic and acidic residues" evidence="1">
    <location>
        <begin position="454"/>
        <end position="471"/>
    </location>
</feature>
<feature type="compositionally biased region" description="Polar residues" evidence="1">
    <location>
        <begin position="590"/>
        <end position="610"/>
    </location>
</feature>
<feature type="compositionally biased region" description="Basic residues" evidence="1">
    <location>
        <begin position="611"/>
        <end position="621"/>
    </location>
</feature>
<dbReference type="InterPro" id="IPR027884">
    <property type="entry name" value="DUF4614"/>
</dbReference>
<feature type="compositionally biased region" description="Basic and acidic residues" evidence="1">
    <location>
        <begin position="92"/>
        <end position="102"/>
    </location>
</feature>
<dbReference type="OMA" id="GIHMVDE"/>
<feature type="compositionally biased region" description="Low complexity" evidence="1">
    <location>
        <begin position="30"/>
        <end position="45"/>
    </location>
</feature>
<feature type="compositionally biased region" description="Polar residues" evidence="1">
    <location>
        <begin position="555"/>
        <end position="568"/>
    </location>
</feature>
<reference evidence="3" key="1">
    <citation type="journal article" date="2020" name="Nat. Ecol. Evol.">
        <title>Deeply conserved synteny resolves early events in vertebrate evolution.</title>
        <authorList>
            <person name="Simakov O."/>
            <person name="Marletaz F."/>
            <person name="Yue J.X."/>
            <person name="O'Connell B."/>
            <person name="Jenkins J."/>
            <person name="Brandt A."/>
            <person name="Calef R."/>
            <person name="Tung C.H."/>
            <person name="Huang T.K."/>
            <person name="Schmutz J."/>
            <person name="Satoh N."/>
            <person name="Yu J.K."/>
            <person name="Putnam N.H."/>
            <person name="Green R.E."/>
            <person name="Rokhsar D.S."/>
        </authorList>
    </citation>
    <scope>NUCLEOTIDE SEQUENCE [LARGE SCALE GENOMIC DNA]</scope>
    <source>
        <strain evidence="3">S238N-H82</strain>
    </source>
</reference>
<protein>
    <submittedName>
        <fullName evidence="4">Uncharacterized protein C19orf44-like isoform X1</fullName>
    </submittedName>
</protein>
<feature type="domain" description="DUF4614" evidence="2">
    <location>
        <begin position="568"/>
        <end position="737"/>
    </location>
</feature>
<dbReference type="InterPro" id="IPR040120">
    <property type="entry name" value="C19orf44-like"/>
</dbReference>
<reference evidence="4" key="2">
    <citation type="submission" date="2025-08" db="UniProtKB">
        <authorList>
            <consortium name="RefSeq"/>
        </authorList>
    </citation>
    <scope>IDENTIFICATION</scope>
    <source>
        <strain evidence="4">S238N-H82</strain>
        <tissue evidence="4">Testes</tissue>
    </source>
</reference>
<dbReference type="AlphaFoldDB" id="A0A9J7MGT8"/>
<feature type="compositionally biased region" description="Low complexity" evidence="1">
    <location>
        <begin position="146"/>
        <end position="158"/>
    </location>
</feature>
<feature type="compositionally biased region" description="Basic and acidic residues" evidence="1">
    <location>
        <begin position="393"/>
        <end position="415"/>
    </location>
</feature>
<feature type="compositionally biased region" description="Basic and acidic residues" evidence="1">
    <location>
        <begin position="518"/>
        <end position="532"/>
    </location>
</feature>
<gene>
    <name evidence="4" type="primary">LOC118431786</name>
</gene>
<dbReference type="OrthoDB" id="2151530at2759"/>
<feature type="compositionally biased region" description="Polar residues" evidence="1">
    <location>
        <begin position="250"/>
        <end position="261"/>
    </location>
</feature>
<feature type="region of interest" description="Disordered" evidence="1">
    <location>
        <begin position="1"/>
        <end position="65"/>
    </location>
</feature>
<keyword evidence="3" id="KW-1185">Reference proteome</keyword>
<organism evidence="3 4">
    <name type="scientific">Branchiostoma floridae</name>
    <name type="common">Florida lancelet</name>
    <name type="synonym">Amphioxus</name>
    <dbReference type="NCBI Taxonomy" id="7739"/>
    <lineage>
        <taxon>Eukaryota</taxon>
        <taxon>Metazoa</taxon>
        <taxon>Chordata</taxon>
        <taxon>Cephalochordata</taxon>
        <taxon>Leptocardii</taxon>
        <taxon>Amphioxiformes</taxon>
        <taxon>Branchiostomatidae</taxon>
        <taxon>Branchiostoma</taxon>
    </lineage>
</organism>
<dbReference type="GeneID" id="118431786"/>
<feature type="region of interest" description="Disordered" evidence="1">
    <location>
        <begin position="190"/>
        <end position="356"/>
    </location>
</feature>
<accession>A0A9J7MGT8</accession>
<dbReference type="RefSeq" id="XP_035699010.1">
    <property type="nucleotide sequence ID" value="XM_035843117.1"/>
</dbReference>
<feature type="region of interest" description="Disordered" evidence="1">
    <location>
        <begin position="83"/>
        <end position="158"/>
    </location>
</feature>
<feature type="compositionally biased region" description="Basic and acidic residues" evidence="1">
    <location>
        <begin position="15"/>
        <end position="25"/>
    </location>
</feature>
<feature type="compositionally biased region" description="Low complexity" evidence="1">
    <location>
        <begin position="542"/>
        <end position="554"/>
    </location>
</feature>
<evidence type="ECO:0000313" key="4">
    <source>
        <dbReference type="RefSeq" id="XP_035699010.1"/>
    </source>
</evidence>
<evidence type="ECO:0000313" key="3">
    <source>
        <dbReference type="Proteomes" id="UP000001554"/>
    </source>
</evidence>
<dbReference type="KEGG" id="bfo:118431786"/>
<feature type="compositionally biased region" description="Basic and acidic residues" evidence="1">
    <location>
        <begin position="195"/>
        <end position="205"/>
    </location>
</feature>
<feature type="compositionally biased region" description="Polar residues" evidence="1">
    <location>
        <begin position="133"/>
        <end position="145"/>
    </location>
</feature>
<dbReference type="PANTHER" id="PTHR22409:SF2">
    <property type="entry name" value="CHROMOSOME 19 OPEN READING FRAME 44"/>
    <property type="match status" value="1"/>
</dbReference>
<evidence type="ECO:0000256" key="1">
    <source>
        <dbReference type="SAM" id="MobiDB-lite"/>
    </source>
</evidence>
<feature type="compositionally biased region" description="Basic and acidic residues" evidence="1">
    <location>
        <begin position="212"/>
        <end position="228"/>
    </location>
</feature>